<dbReference type="InterPro" id="IPR050740">
    <property type="entry name" value="Aldehyde_DH_Superfamily"/>
</dbReference>
<dbReference type="GO" id="GO:0009450">
    <property type="term" value="P:gamma-aminobutyric acid catabolic process"/>
    <property type="evidence" value="ECO:0007669"/>
    <property type="project" value="TreeGrafter"/>
</dbReference>
<dbReference type="Gene3D" id="3.40.309.10">
    <property type="entry name" value="Aldehyde Dehydrogenase, Chain A, domain 2"/>
    <property type="match status" value="1"/>
</dbReference>
<keyword evidence="3" id="KW-0560">Oxidoreductase</keyword>
<dbReference type="AlphaFoldDB" id="A0A9P8W4E9"/>
<comment type="caution">
    <text evidence="5">The sequence shown here is derived from an EMBL/GenBank/DDBJ whole genome shotgun (WGS) entry which is preliminary data.</text>
</comment>
<dbReference type="InterPro" id="IPR016162">
    <property type="entry name" value="Ald_DH_N"/>
</dbReference>
<dbReference type="SUPFAM" id="SSF53720">
    <property type="entry name" value="ALDH-like"/>
    <property type="match status" value="1"/>
</dbReference>
<evidence type="ECO:0000256" key="2">
    <source>
        <dbReference type="ARBA" id="ARBA00009986"/>
    </source>
</evidence>
<evidence type="ECO:0000259" key="4">
    <source>
        <dbReference type="Pfam" id="PF00171"/>
    </source>
</evidence>
<dbReference type="InterPro" id="IPR015590">
    <property type="entry name" value="Aldehyde_DH_dom"/>
</dbReference>
<dbReference type="Proteomes" id="UP000777438">
    <property type="component" value="Unassembled WGS sequence"/>
</dbReference>
<dbReference type="FunFam" id="3.40.605.10:FF:000023">
    <property type="entry name" value="Succinate-semialdehyde dehydrogenase (Eurofung)"/>
    <property type="match status" value="1"/>
</dbReference>
<comment type="similarity">
    <text evidence="2">Belongs to the aldehyde dehydrogenase family.</text>
</comment>
<protein>
    <submittedName>
        <fullName evidence="5">Succinate-semialdehyde dehydrogenase</fullName>
    </submittedName>
</protein>
<dbReference type="PANTHER" id="PTHR43353:SF7">
    <property type="entry name" value="SUCCINATE SEMIALDEHYDE DEHYDROGENASE (EUROFUNG)"/>
    <property type="match status" value="1"/>
</dbReference>
<keyword evidence="6" id="KW-1185">Reference proteome</keyword>
<dbReference type="Pfam" id="PF00171">
    <property type="entry name" value="Aldedh"/>
    <property type="match status" value="1"/>
</dbReference>
<dbReference type="EMBL" id="JAGPYM010000011">
    <property type="protein sequence ID" value="KAH6889128.1"/>
    <property type="molecule type" value="Genomic_DNA"/>
</dbReference>
<dbReference type="InterPro" id="IPR016161">
    <property type="entry name" value="Ald_DH/histidinol_DH"/>
</dbReference>
<proteinExistence type="inferred from homology"/>
<feature type="domain" description="Aldehyde dehydrogenase" evidence="4">
    <location>
        <begin position="34"/>
        <end position="497"/>
    </location>
</feature>
<gene>
    <name evidence="5" type="ORF">B0T10DRAFT_606498</name>
</gene>
<reference evidence="5 6" key="1">
    <citation type="journal article" date="2021" name="Nat. Commun.">
        <title>Genetic determinants of endophytism in the Arabidopsis root mycobiome.</title>
        <authorList>
            <person name="Mesny F."/>
            <person name="Miyauchi S."/>
            <person name="Thiergart T."/>
            <person name="Pickel B."/>
            <person name="Atanasova L."/>
            <person name="Karlsson M."/>
            <person name="Huettel B."/>
            <person name="Barry K.W."/>
            <person name="Haridas S."/>
            <person name="Chen C."/>
            <person name="Bauer D."/>
            <person name="Andreopoulos W."/>
            <person name="Pangilinan J."/>
            <person name="LaButti K."/>
            <person name="Riley R."/>
            <person name="Lipzen A."/>
            <person name="Clum A."/>
            <person name="Drula E."/>
            <person name="Henrissat B."/>
            <person name="Kohler A."/>
            <person name="Grigoriev I.V."/>
            <person name="Martin F.M."/>
            <person name="Hacquard S."/>
        </authorList>
    </citation>
    <scope>NUCLEOTIDE SEQUENCE [LARGE SCALE GENOMIC DNA]</scope>
    <source>
        <strain evidence="5 6">MPI-CAGE-CH-0241</strain>
    </source>
</reference>
<accession>A0A9P8W4E9</accession>
<dbReference type="FunFam" id="3.40.309.10:FF:000004">
    <property type="entry name" value="Succinate-semialdehyde dehydrogenase I"/>
    <property type="match status" value="1"/>
</dbReference>
<name>A0A9P8W4E9_9HYPO</name>
<dbReference type="GO" id="GO:0004777">
    <property type="term" value="F:succinate-semialdehyde dehydrogenase (NAD+) activity"/>
    <property type="evidence" value="ECO:0007669"/>
    <property type="project" value="TreeGrafter"/>
</dbReference>
<dbReference type="CDD" id="cd07103">
    <property type="entry name" value="ALDH_F5_SSADH_GabD"/>
    <property type="match status" value="1"/>
</dbReference>
<dbReference type="OrthoDB" id="310895at2759"/>
<dbReference type="GO" id="GO:0005737">
    <property type="term" value="C:cytoplasm"/>
    <property type="evidence" value="ECO:0007669"/>
    <property type="project" value="TreeGrafter"/>
</dbReference>
<evidence type="ECO:0000313" key="6">
    <source>
        <dbReference type="Proteomes" id="UP000777438"/>
    </source>
</evidence>
<evidence type="ECO:0000256" key="3">
    <source>
        <dbReference type="ARBA" id="ARBA00023002"/>
    </source>
</evidence>
<evidence type="ECO:0000313" key="5">
    <source>
        <dbReference type="EMBL" id="KAH6889128.1"/>
    </source>
</evidence>
<dbReference type="InterPro" id="IPR016163">
    <property type="entry name" value="Ald_DH_C"/>
</dbReference>
<organism evidence="5 6">
    <name type="scientific">Thelonectria olida</name>
    <dbReference type="NCBI Taxonomy" id="1576542"/>
    <lineage>
        <taxon>Eukaryota</taxon>
        <taxon>Fungi</taxon>
        <taxon>Dikarya</taxon>
        <taxon>Ascomycota</taxon>
        <taxon>Pezizomycotina</taxon>
        <taxon>Sordariomycetes</taxon>
        <taxon>Hypocreomycetidae</taxon>
        <taxon>Hypocreales</taxon>
        <taxon>Nectriaceae</taxon>
        <taxon>Thelonectria</taxon>
    </lineage>
</organism>
<evidence type="ECO:0000256" key="1">
    <source>
        <dbReference type="ARBA" id="ARBA00005176"/>
    </source>
</evidence>
<dbReference type="PANTHER" id="PTHR43353">
    <property type="entry name" value="SUCCINATE-SEMIALDEHYDE DEHYDROGENASE, MITOCHONDRIAL"/>
    <property type="match status" value="1"/>
</dbReference>
<sequence length="504" mass="54988">MSSTAHTESLPFELSDRTLLQRDCQVNGESIPAKSGQRFDVIDPGSDKPWISCPDCSADDVEDAVKSSYEAFQTYSKWTPRQRAQCLLKWHQLIIENREDLAKILVFETGKPLAEAYGEIDYAATFTWWFVGEAERVQGTTITSAIPGRRAFTIKQPIGVVAALVPWNFPIALTLRKASAALAAGCTMVVKPSPETPVSALSLARLAVLAGYPPGVLNVLTTSLENTPRVAEALCLHPSVKKVTFTGSTRVGKLISGLCSRNLKKTTLELGGNCPFIVFDDANAERAMEQLMSLKWRHAGQACVSSNRLYVQRSIYDKFVQELIKKTSVLKVGHGMEEGTTLGPVTTPRALDKAEELVKDATYKGAKIVLGTGTKLQSTSERKGYFMNPVILSDVTDEMLLSQEEIFAPVLGVSAFDTEEEVIARANDTSMGLTSYVFTKNVDRLWRMFEKLEAGMIGLNTGNNSSAEAPFGGIKESGCGKESGKDVAIDEFMITKTGTLTLEE</sequence>
<comment type="pathway">
    <text evidence="1">Amino-acid degradation; 4-aminobutanoate degradation.</text>
</comment>
<dbReference type="Gene3D" id="3.40.605.10">
    <property type="entry name" value="Aldehyde Dehydrogenase, Chain A, domain 1"/>
    <property type="match status" value="1"/>
</dbReference>